<name>A0A1M4XG27_9ACTN</name>
<proteinExistence type="predicted"/>
<evidence type="ECO:0000313" key="2">
    <source>
        <dbReference type="EMBL" id="SHE92429.1"/>
    </source>
</evidence>
<dbReference type="InterPro" id="IPR000182">
    <property type="entry name" value="GNAT_dom"/>
</dbReference>
<accession>A0A1M4XG27</accession>
<sequence length="162" mass="17789">MKVCPSCVGCENESQADLIEEFNPEFPPEFLPDLRREMRLELLRSRGGPELLEEIEHRNSTGTLSDGLFGFYWAYHMVPVGFVVGEFVKAGASCVVSELFVSEKYRRLGGGGDLLQAVIDLATAKGCKALEVSVLPGDRASKSIMESYGLKARAIVMQLLLS</sequence>
<dbReference type="Pfam" id="PF00583">
    <property type="entry name" value="Acetyltransf_1"/>
    <property type="match status" value="1"/>
</dbReference>
<dbReference type="EMBL" id="FQUL01000038">
    <property type="protein sequence ID" value="SHE92429.1"/>
    <property type="molecule type" value="Genomic_DNA"/>
</dbReference>
<reference evidence="3" key="1">
    <citation type="submission" date="2016-11" db="EMBL/GenBank/DDBJ databases">
        <authorList>
            <person name="Varghese N."/>
            <person name="Submissions S."/>
        </authorList>
    </citation>
    <scope>NUCLEOTIDE SEQUENCE [LARGE SCALE GENOMIC DNA]</scope>
    <source>
        <strain evidence="3">DSM 19514</strain>
    </source>
</reference>
<evidence type="ECO:0000259" key="1">
    <source>
        <dbReference type="PROSITE" id="PS51186"/>
    </source>
</evidence>
<dbReference type="STRING" id="1121881.SAMN02745225_02013"/>
<dbReference type="Proteomes" id="UP000184295">
    <property type="component" value="Unassembled WGS sequence"/>
</dbReference>
<dbReference type="OrthoDB" id="4774939at2"/>
<dbReference type="GO" id="GO:0016747">
    <property type="term" value="F:acyltransferase activity, transferring groups other than amino-acyl groups"/>
    <property type="evidence" value="ECO:0007669"/>
    <property type="project" value="InterPro"/>
</dbReference>
<dbReference type="SUPFAM" id="SSF55729">
    <property type="entry name" value="Acyl-CoA N-acyltransferases (Nat)"/>
    <property type="match status" value="1"/>
</dbReference>
<organism evidence="2 3">
    <name type="scientific">Ferrithrix thermotolerans DSM 19514</name>
    <dbReference type="NCBI Taxonomy" id="1121881"/>
    <lineage>
        <taxon>Bacteria</taxon>
        <taxon>Bacillati</taxon>
        <taxon>Actinomycetota</taxon>
        <taxon>Acidimicrobiia</taxon>
        <taxon>Acidimicrobiales</taxon>
        <taxon>Acidimicrobiaceae</taxon>
        <taxon>Ferrithrix</taxon>
    </lineage>
</organism>
<dbReference type="CDD" id="cd04301">
    <property type="entry name" value="NAT_SF"/>
    <property type="match status" value="1"/>
</dbReference>
<feature type="domain" description="N-acetyltransferase" evidence="1">
    <location>
        <begin position="17"/>
        <end position="162"/>
    </location>
</feature>
<keyword evidence="2" id="KW-0808">Transferase</keyword>
<protein>
    <submittedName>
        <fullName evidence="2">Acetyltransferase (GNAT) family protein</fullName>
    </submittedName>
</protein>
<dbReference type="PROSITE" id="PS51186">
    <property type="entry name" value="GNAT"/>
    <property type="match status" value="1"/>
</dbReference>
<gene>
    <name evidence="2" type="ORF">SAMN02745225_02013</name>
</gene>
<evidence type="ECO:0000313" key="3">
    <source>
        <dbReference type="Proteomes" id="UP000184295"/>
    </source>
</evidence>
<keyword evidence="3" id="KW-1185">Reference proteome</keyword>
<dbReference type="InterPro" id="IPR016181">
    <property type="entry name" value="Acyl_CoA_acyltransferase"/>
</dbReference>
<dbReference type="Gene3D" id="3.40.630.30">
    <property type="match status" value="1"/>
</dbReference>
<dbReference type="AlphaFoldDB" id="A0A1M4XG27"/>